<feature type="transmembrane region" description="Helical" evidence="7">
    <location>
        <begin position="51"/>
        <end position="67"/>
    </location>
</feature>
<name>A0ABT7L2Q3_9BACI</name>
<evidence type="ECO:0000256" key="2">
    <source>
        <dbReference type="ARBA" id="ARBA00022475"/>
    </source>
</evidence>
<proteinExistence type="predicted"/>
<evidence type="ECO:0000313" key="9">
    <source>
        <dbReference type="Proteomes" id="UP001235343"/>
    </source>
</evidence>
<feature type="transmembrane region" description="Helical" evidence="7">
    <location>
        <begin position="312"/>
        <end position="336"/>
    </location>
</feature>
<keyword evidence="2" id="KW-1003">Cell membrane</keyword>
<dbReference type="Pfam" id="PF00953">
    <property type="entry name" value="Glycos_transf_4"/>
    <property type="match status" value="1"/>
</dbReference>
<keyword evidence="9" id="KW-1185">Reference proteome</keyword>
<dbReference type="RefSeq" id="WP_285929641.1">
    <property type="nucleotide sequence ID" value="NZ_JASTZU010000001.1"/>
</dbReference>
<reference evidence="8 9" key="1">
    <citation type="submission" date="2023-06" db="EMBL/GenBank/DDBJ databases">
        <title>Aquibacillus rhizosphaerae LR5S19.</title>
        <authorList>
            <person name="Sun J.-Q."/>
        </authorList>
    </citation>
    <scope>NUCLEOTIDE SEQUENCE [LARGE SCALE GENOMIC DNA]</scope>
    <source>
        <strain evidence="8 9">LR5S19</strain>
    </source>
</reference>
<dbReference type="PANTHER" id="PTHR22926">
    <property type="entry name" value="PHOSPHO-N-ACETYLMURAMOYL-PENTAPEPTIDE-TRANSFERASE"/>
    <property type="match status" value="1"/>
</dbReference>
<dbReference type="PROSITE" id="PS01348">
    <property type="entry name" value="MRAY_2"/>
    <property type="match status" value="1"/>
</dbReference>
<dbReference type="Proteomes" id="UP001235343">
    <property type="component" value="Unassembled WGS sequence"/>
</dbReference>
<feature type="transmembrane region" description="Helical" evidence="7">
    <location>
        <begin position="213"/>
        <end position="231"/>
    </location>
</feature>
<keyword evidence="3 8" id="KW-0808">Transferase</keyword>
<dbReference type="InterPro" id="IPR018480">
    <property type="entry name" value="PNAcMuramoyl-5peptid_Trfase_CS"/>
</dbReference>
<feature type="transmembrane region" description="Helical" evidence="7">
    <location>
        <begin position="279"/>
        <end position="306"/>
    </location>
</feature>
<keyword evidence="6 7" id="KW-0472">Membrane</keyword>
<dbReference type="PANTHER" id="PTHR22926:SF3">
    <property type="entry name" value="UNDECAPRENYL-PHOSPHATE ALPHA-N-ACETYLGLUCOSAMINYL 1-PHOSPHATE TRANSFERASE"/>
    <property type="match status" value="1"/>
</dbReference>
<dbReference type="GO" id="GO:0016740">
    <property type="term" value="F:transferase activity"/>
    <property type="evidence" value="ECO:0007669"/>
    <property type="project" value="UniProtKB-KW"/>
</dbReference>
<feature type="transmembrane region" description="Helical" evidence="7">
    <location>
        <begin position="183"/>
        <end position="201"/>
    </location>
</feature>
<feature type="transmembrane region" description="Helical" evidence="7">
    <location>
        <begin position="237"/>
        <end position="258"/>
    </location>
</feature>
<dbReference type="InterPro" id="IPR000715">
    <property type="entry name" value="Glycosyl_transferase_4"/>
</dbReference>
<evidence type="ECO:0000256" key="4">
    <source>
        <dbReference type="ARBA" id="ARBA00022692"/>
    </source>
</evidence>
<comment type="subcellular location">
    <subcellularLocation>
        <location evidence="1">Cell membrane</location>
        <topology evidence="1">Multi-pass membrane protein</topology>
    </subcellularLocation>
</comment>
<feature type="transmembrane region" description="Helical" evidence="7">
    <location>
        <begin position="125"/>
        <end position="145"/>
    </location>
</feature>
<evidence type="ECO:0000256" key="7">
    <source>
        <dbReference type="SAM" id="Phobius"/>
    </source>
</evidence>
<feature type="transmembrane region" description="Helical" evidence="7">
    <location>
        <begin position="102"/>
        <end position="119"/>
    </location>
</feature>
<comment type="caution">
    <text evidence="8">The sequence shown here is derived from an EMBL/GenBank/DDBJ whole genome shotgun (WGS) entry which is preliminary data.</text>
</comment>
<evidence type="ECO:0000256" key="1">
    <source>
        <dbReference type="ARBA" id="ARBA00004651"/>
    </source>
</evidence>
<feature type="transmembrane region" description="Helical" evidence="7">
    <location>
        <begin position="6"/>
        <end position="25"/>
    </location>
</feature>
<evidence type="ECO:0000256" key="6">
    <source>
        <dbReference type="ARBA" id="ARBA00023136"/>
    </source>
</evidence>
<dbReference type="EC" id="2.7.8.-" evidence="8"/>
<organism evidence="8 9">
    <name type="scientific">Aquibacillus rhizosphaerae</name>
    <dbReference type="NCBI Taxonomy" id="3051431"/>
    <lineage>
        <taxon>Bacteria</taxon>
        <taxon>Bacillati</taxon>
        <taxon>Bacillota</taxon>
        <taxon>Bacilli</taxon>
        <taxon>Bacillales</taxon>
        <taxon>Bacillaceae</taxon>
        <taxon>Aquibacillus</taxon>
    </lineage>
</organism>
<evidence type="ECO:0000313" key="8">
    <source>
        <dbReference type="EMBL" id="MDL4838881.1"/>
    </source>
</evidence>
<dbReference type="CDD" id="cd06853">
    <property type="entry name" value="GT_WecA_like"/>
    <property type="match status" value="1"/>
</dbReference>
<keyword evidence="5 7" id="KW-1133">Transmembrane helix</keyword>
<gene>
    <name evidence="8" type="ORF">QQS35_00135</name>
</gene>
<evidence type="ECO:0000256" key="5">
    <source>
        <dbReference type="ARBA" id="ARBA00022989"/>
    </source>
</evidence>
<sequence>MFSITDSIIAFLISLVTTLILVYPIKKLAIKIGAMDLPNYRKIHIDPTPRLGGLAIFLGVAISLLYLRPEHDQLLEICIGAVIIIITGVLDDKYQIRPTIKLSGQLLAALVLVSGGVIIERITLPFLGLVELNNFSIIITILWIVGISNAINLIDGLDGLASGVSTIALTSILIMAITDHRTIVIYFCIILIGSNLGFLFHNFHPAKIYMGDTGSMFLGYSIAVISILGLFKNVTLFSFVIPIIVLAVPIFDTLFSMLRRFINKEGIMMPDKKHIHYQLLAAGFSHRNTVLLLYGLSGIFGLLAILFSNASIGFSLIITFVFLVLLHIFAEIVGVVSKGRRPLLRLSKTVYKKVKESSRSYK</sequence>
<accession>A0ABT7L2Q3</accession>
<evidence type="ECO:0000256" key="3">
    <source>
        <dbReference type="ARBA" id="ARBA00022679"/>
    </source>
</evidence>
<keyword evidence="4 7" id="KW-0812">Transmembrane</keyword>
<protein>
    <submittedName>
        <fullName evidence="8">MraY family glycosyltransferase</fullName>
        <ecNumber evidence="8">2.7.8.-</ecNumber>
    </submittedName>
</protein>
<dbReference type="EMBL" id="JASTZU010000001">
    <property type="protein sequence ID" value="MDL4838881.1"/>
    <property type="molecule type" value="Genomic_DNA"/>
</dbReference>
<feature type="transmembrane region" description="Helical" evidence="7">
    <location>
        <begin position="73"/>
        <end position="90"/>
    </location>
</feature>
<feature type="transmembrane region" description="Helical" evidence="7">
    <location>
        <begin position="157"/>
        <end position="177"/>
    </location>
</feature>